<dbReference type="PANTHER" id="PTHR48111">
    <property type="entry name" value="REGULATOR OF RPOS"/>
    <property type="match status" value="1"/>
</dbReference>
<dbReference type="SMART" id="SM00448">
    <property type="entry name" value="REC"/>
    <property type="match status" value="1"/>
</dbReference>
<dbReference type="GO" id="GO:0005829">
    <property type="term" value="C:cytosol"/>
    <property type="evidence" value="ECO:0007669"/>
    <property type="project" value="TreeGrafter"/>
</dbReference>
<dbReference type="PROSITE" id="PS50110">
    <property type="entry name" value="RESPONSE_REGULATORY"/>
    <property type="match status" value="1"/>
</dbReference>
<organism evidence="5 6">
    <name type="scientific">Taishania pollutisoli</name>
    <dbReference type="NCBI Taxonomy" id="2766479"/>
    <lineage>
        <taxon>Bacteria</taxon>
        <taxon>Pseudomonadati</taxon>
        <taxon>Bacteroidota</taxon>
        <taxon>Flavobacteriia</taxon>
        <taxon>Flavobacteriales</taxon>
        <taxon>Crocinitomicaceae</taxon>
        <taxon>Taishania</taxon>
    </lineage>
</organism>
<dbReference type="Proteomes" id="UP000652681">
    <property type="component" value="Unassembled WGS sequence"/>
</dbReference>
<proteinExistence type="predicted"/>
<dbReference type="GO" id="GO:0032993">
    <property type="term" value="C:protein-DNA complex"/>
    <property type="evidence" value="ECO:0007669"/>
    <property type="project" value="TreeGrafter"/>
</dbReference>
<evidence type="ECO:0000313" key="6">
    <source>
        <dbReference type="Proteomes" id="UP000652681"/>
    </source>
</evidence>
<dbReference type="Gene3D" id="3.40.50.2300">
    <property type="match status" value="1"/>
</dbReference>
<dbReference type="InterPro" id="IPR039420">
    <property type="entry name" value="WalR-like"/>
</dbReference>
<accession>A0A8J6PKY0</accession>
<dbReference type="InterPro" id="IPR007492">
    <property type="entry name" value="LytTR_DNA-bd_dom"/>
</dbReference>
<evidence type="ECO:0000313" key="5">
    <source>
        <dbReference type="EMBL" id="MBC9812720.1"/>
    </source>
</evidence>
<reference evidence="5" key="1">
    <citation type="submission" date="2020-09" db="EMBL/GenBank/DDBJ databases">
        <title>Taishania pollutisoli gen. nov., sp. nov., Isolated from Tetrabromobisphenol A-Contaminated Soil.</title>
        <authorList>
            <person name="Chen Q."/>
        </authorList>
    </citation>
    <scope>NUCLEOTIDE SEQUENCE</scope>
    <source>
        <strain evidence="5">CZZ-1</strain>
    </source>
</reference>
<dbReference type="InterPro" id="IPR011006">
    <property type="entry name" value="CheY-like_superfamily"/>
</dbReference>
<dbReference type="GO" id="GO:0000156">
    <property type="term" value="F:phosphorelay response regulator activity"/>
    <property type="evidence" value="ECO:0007669"/>
    <property type="project" value="TreeGrafter"/>
</dbReference>
<dbReference type="GO" id="GO:0006355">
    <property type="term" value="P:regulation of DNA-templated transcription"/>
    <property type="evidence" value="ECO:0007669"/>
    <property type="project" value="TreeGrafter"/>
</dbReference>
<evidence type="ECO:0000256" key="2">
    <source>
        <dbReference type="PROSITE-ProRule" id="PRU00169"/>
    </source>
</evidence>
<dbReference type="SUPFAM" id="SSF52172">
    <property type="entry name" value="CheY-like"/>
    <property type="match status" value="1"/>
</dbReference>
<evidence type="ECO:0000256" key="1">
    <source>
        <dbReference type="ARBA" id="ARBA00023125"/>
    </source>
</evidence>
<dbReference type="RefSeq" id="WP_163491490.1">
    <property type="nucleotide sequence ID" value="NZ_JACVEL010000005.1"/>
</dbReference>
<feature type="coiled-coil region" evidence="3">
    <location>
        <begin position="105"/>
        <end position="132"/>
    </location>
</feature>
<gene>
    <name evidence="5" type="ORF">H9Y05_09580</name>
</gene>
<evidence type="ECO:0000256" key="3">
    <source>
        <dbReference type="SAM" id="Coils"/>
    </source>
</evidence>
<feature type="modified residue" description="4-aspartylphosphate" evidence="2">
    <location>
        <position position="57"/>
    </location>
</feature>
<dbReference type="SMART" id="SM00850">
    <property type="entry name" value="LytTR"/>
    <property type="match status" value="1"/>
</dbReference>
<keyword evidence="3" id="KW-0175">Coiled coil</keyword>
<keyword evidence="2" id="KW-0597">Phosphoprotein</keyword>
<dbReference type="EMBL" id="JACVEL010000005">
    <property type="protein sequence ID" value="MBC9812720.1"/>
    <property type="molecule type" value="Genomic_DNA"/>
</dbReference>
<protein>
    <submittedName>
        <fullName evidence="5">Response regulator</fullName>
    </submittedName>
</protein>
<keyword evidence="1" id="KW-0238">DNA-binding</keyword>
<keyword evidence="6" id="KW-1185">Reference proteome</keyword>
<evidence type="ECO:0000259" key="4">
    <source>
        <dbReference type="PROSITE" id="PS50110"/>
    </source>
</evidence>
<dbReference type="PANTHER" id="PTHR48111:SF17">
    <property type="entry name" value="TRANSCRIPTIONAL REGULATORY PROTEIN YPDB"/>
    <property type="match status" value="1"/>
</dbReference>
<name>A0A8J6PKY0_9FLAO</name>
<sequence>MSTKLRCLLLDDELPGLTYLKMLCEQIPDLEVVKAFDNPVNLLRELSDLEFDLCILDIEMPEMNGLQVANLLHGKPVIFTTAYTDHAAEAFDIDAIDYVRKPVRMERLQQAVEKAKMRLNQQKNKKNFIQLNTDKGKAIIFFDQLVYVKASEVDSRDKIARLQDGSTIVLKNISFQALKTVLPADRFVRVNKKELIALKIVQLFSFDEITTNITAPNSKNPLRLILGEVYREGFLKRVKV</sequence>
<dbReference type="GO" id="GO:0000976">
    <property type="term" value="F:transcription cis-regulatory region binding"/>
    <property type="evidence" value="ECO:0007669"/>
    <property type="project" value="TreeGrafter"/>
</dbReference>
<dbReference type="AlphaFoldDB" id="A0A8J6PKY0"/>
<dbReference type="Pfam" id="PF00072">
    <property type="entry name" value="Response_reg"/>
    <property type="match status" value="1"/>
</dbReference>
<feature type="domain" description="Response regulatory" evidence="4">
    <location>
        <begin position="6"/>
        <end position="116"/>
    </location>
</feature>
<comment type="caution">
    <text evidence="5">The sequence shown here is derived from an EMBL/GenBank/DDBJ whole genome shotgun (WGS) entry which is preliminary data.</text>
</comment>
<dbReference type="InterPro" id="IPR001789">
    <property type="entry name" value="Sig_transdc_resp-reg_receiver"/>
</dbReference>